<evidence type="ECO:0000313" key="2">
    <source>
        <dbReference type="Proteomes" id="UP001196413"/>
    </source>
</evidence>
<protein>
    <submittedName>
        <fullName evidence="1">Uncharacterized protein</fullName>
    </submittedName>
</protein>
<dbReference type="EMBL" id="JAHQIW010002983">
    <property type="protein sequence ID" value="KAJ1356976.1"/>
    <property type="molecule type" value="Genomic_DNA"/>
</dbReference>
<reference evidence="1" key="1">
    <citation type="submission" date="2021-06" db="EMBL/GenBank/DDBJ databases">
        <title>Parelaphostrongylus tenuis whole genome reference sequence.</title>
        <authorList>
            <person name="Garwood T.J."/>
            <person name="Larsen P.A."/>
            <person name="Fountain-Jones N.M."/>
            <person name="Garbe J.R."/>
            <person name="Macchietto M.G."/>
            <person name="Kania S.A."/>
            <person name="Gerhold R.W."/>
            <person name="Richards J.E."/>
            <person name="Wolf T.M."/>
        </authorList>
    </citation>
    <scope>NUCLEOTIDE SEQUENCE</scope>
    <source>
        <strain evidence="1">MNPRO001-30</strain>
        <tissue evidence="1">Meninges</tissue>
    </source>
</reference>
<proteinExistence type="predicted"/>
<dbReference type="AlphaFoldDB" id="A0AAD5MWP1"/>
<sequence length="87" mass="9760">MTIAKLSLEDVNVHMACFTYEDACEDQRLDSGFEWMKNLCIQTVEENSAAIPDRGCMRETAIFANRMCTTSAHFGNLDGDSRSTGTW</sequence>
<evidence type="ECO:0000313" key="1">
    <source>
        <dbReference type="EMBL" id="KAJ1356976.1"/>
    </source>
</evidence>
<dbReference type="Proteomes" id="UP001196413">
    <property type="component" value="Unassembled WGS sequence"/>
</dbReference>
<comment type="caution">
    <text evidence="1">The sequence shown here is derived from an EMBL/GenBank/DDBJ whole genome shotgun (WGS) entry which is preliminary data.</text>
</comment>
<keyword evidence="2" id="KW-1185">Reference proteome</keyword>
<organism evidence="1 2">
    <name type="scientific">Parelaphostrongylus tenuis</name>
    <name type="common">Meningeal worm</name>
    <dbReference type="NCBI Taxonomy" id="148309"/>
    <lineage>
        <taxon>Eukaryota</taxon>
        <taxon>Metazoa</taxon>
        <taxon>Ecdysozoa</taxon>
        <taxon>Nematoda</taxon>
        <taxon>Chromadorea</taxon>
        <taxon>Rhabditida</taxon>
        <taxon>Rhabditina</taxon>
        <taxon>Rhabditomorpha</taxon>
        <taxon>Strongyloidea</taxon>
        <taxon>Metastrongylidae</taxon>
        <taxon>Parelaphostrongylus</taxon>
    </lineage>
</organism>
<name>A0AAD5MWP1_PARTN</name>
<accession>A0AAD5MWP1</accession>
<gene>
    <name evidence="1" type="ORF">KIN20_014985</name>
</gene>